<proteinExistence type="predicted"/>
<dbReference type="EMBL" id="MCGE01000012">
    <property type="protein sequence ID" value="ORZ15909.1"/>
    <property type="molecule type" value="Genomic_DNA"/>
</dbReference>
<sequence length="438" mass="50515">MNIPFSNTPLPNVQPGGVLEYDYRPFHKSGDTSSSRLKMLQWNIERNYEAEGIIEKIKDLDPDVCVLQEVDIGCRRSGNRNHMEELCRQLKMKGVFVCEFWELDDPIREDRDAGGGFHGNAILTKYDIADIRILNHQHESFHWERDGISLKEPRKGKRYTLAATIKRFALPPVLLYCVHLEVFTGIIGRVSAFSEILEDAQIHSNIPHQAIFGDLNTMAHSIARLSPKFARDRYRLLSLGESESTWFDRNILGHHVMDGPINTRLLTMERPLWQPLWFLKWMVTNNSNGFLQQWGRFLGYLLTGFSAVIMVKARNPGFYDGWPLDYDTLHNPAHFGLFKAKLDWTLLRNMAIHNRQVGNADYKLSDHQYLMVDVEMDDDDLALDANRSYATWLLRRNQIHDKKNTSNGGGASDLTGMLMDLIVILVLVYSCVYLFHLF</sequence>
<keyword evidence="1" id="KW-0812">Transmembrane</keyword>
<dbReference type="GO" id="GO:0016020">
    <property type="term" value="C:membrane"/>
    <property type="evidence" value="ECO:0007669"/>
    <property type="project" value="GOC"/>
</dbReference>
<name>A0A1X2IGF3_9FUNG</name>
<comment type="caution">
    <text evidence="3">The sequence shown here is derived from an EMBL/GenBank/DDBJ whole genome shotgun (WGS) entry which is preliminary data.</text>
</comment>
<evidence type="ECO:0000313" key="3">
    <source>
        <dbReference type="EMBL" id="ORZ15909.1"/>
    </source>
</evidence>
<dbReference type="GO" id="GO:0006506">
    <property type="term" value="P:GPI anchor biosynthetic process"/>
    <property type="evidence" value="ECO:0007669"/>
    <property type="project" value="TreeGrafter"/>
</dbReference>
<dbReference type="Pfam" id="PF03372">
    <property type="entry name" value="Exo_endo_phos"/>
    <property type="match status" value="1"/>
</dbReference>
<dbReference type="PANTHER" id="PTHR14859">
    <property type="entry name" value="CALCOFLUOR WHITE HYPERSENSITIVE PROTEIN PRECURSOR"/>
    <property type="match status" value="1"/>
</dbReference>
<dbReference type="GO" id="GO:0005783">
    <property type="term" value="C:endoplasmic reticulum"/>
    <property type="evidence" value="ECO:0007669"/>
    <property type="project" value="TreeGrafter"/>
</dbReference>
<dbReference type="InterPro" id="IPR051916">
    <property type="entry name" value="GPI-anchor_lipid_remodeler"/>
</dbReference>
<dbReference type="OrthoDB" id="200415at2759"/>
<keyword evidence="4" id="KW-1185">Reference proteome</keyword>
<dbReference type="Gene3D" id="3.60.10.10">
    <property type="entry name" value="Endonuclease/exonuclease/phosphatase"/>
    <property type="match status" value="1"/>
</dbReference>
<feature type="transmembrane region" description="Helical" evidence="1">
    <location>
        <begin position="414"/>
        <end position="435"/>
    </location>
</feature>
<protein>
    <recommendedName>
        <fullName evidence="2">Endonuclease/exonuclease/phosphatase domain-containing protein</fullName>
    </recommendedName>
</protein>
<evidence type="ECO:0000256" key="1">
    <source>
        <dbReference type="SAM" id="Phobius"/>
    </source>
</evidence>
<evidence type="ECO:0000259" key="2">
    <source>
        <dbReference type="Pfam" id="PF03372"/>
    </source>
</evidence>
<organism evidence="3 4">
    <name type="scientific">Absidia repens</name>
    <dbReference type="NCBI Taxonomy" id="90262"/>
    <lineage>
        <taxon>Eukaryota</taxon>
        <taxon>Fungi</taxon>
        <taxon>Fungi incertae sedis</taxon>
        <taxon>Mucoromycota</taxon>
        <taxon>Mucoromycotina</taxon>
        <taxon>Mucoromycetes</taxon>
        <taxon>Mucorales</taxon>
        <taxon>Cunninghamellaceae</taxon>
        <taxon>Absidia</taxon>
    </lineage>
</organism>
<evidence type="ECO:0000313" key="4">
    <source>
        <dbReference type="Proteomes" id="UP000193560"/>
    </source>
</evidence>
<gene>
    <name evidence="3" type="ORF">BCR42DRAFT_416129</name>
</gene>
<reference evidence="3 4" key="1">
    <citation type="submission" date="2016-07" db="EMBL/GenBank/DDBJ databases">
        <title>Pervasive Adenine N6-methylation of Active Genes in Fungi.</title>
        <authorList>
            <consortium name="DOE Joint Genome Institute"/>
            <person name="Mondo S.J."/>
            <person name="Dannebaum R.O."/>
            <person name="Kuo R.C."/>
            <person name="Labutti K."/>
            <person name="Haridas S."/>
            <person name="Kuo A."/>
            <person name="Salamov A."/>
            <person name="Ahrendt S.R."/>
            <person name="Lipzen A."/>
            <person name="Sullivan W."/>
            <person name="Andreopoulos W.B."/>
            <person name="Clum A."/>
            <person name="Lindquist E."/>
            <person name="Daum C."/>
            <person name="Ramamoorthy G.K."/>
            <person name="Gryganskyi A."/>
            <person name="Culley D."/>
            <person name="Magnuson J.K."/>
            <person name="James T.Y."/>
            <person name="O'Malley M.A."/>
            <person name="Stajich J.E."/>
            <person name="Spatafora J.W."/>
            <person name="Visel A."/>
            <person name="Grigoriev I.V."/>
        </authorList>
    </citation>
    <scope>NUCLEOTIDE SEQUENCE [LARGE SCALE GENOMIC DNA]</scope>
    <source>
        <strain evidence="3 4">NRRL 1336</strain>
    </source>
</reference>
<dbReference type="STRING" id="90262.A0A1X2IGF3"/>
<feature type="domain" description="Endonuclease/exonuclease/phosphatase" evidence="2">
    <location>
        <begin position="40"/>
        <end position="367"/>
    </location>
</feature>
<accession>A0A1X2IGF3</accession>
<dbReference type="PANTHER" id="PTHR14859:SF1">
    <property type="entry name" value="PGAP2-INTERACTING PROTEIN"/>
    <property type="match status" value="1"/>
</dbReference>
<dbReference type="Proteomes" id="UP000193560">
    <property type="component" value="Unassembled WGS sequence"/>
</dbReference>
<dbReference type="InterPro" id="IPR036691">
    <property type="entry name" value="Endo/exonu/phosph_ase_sf"/>
</dbReference>
<dbReference type="SUPFAM" id="SSF56219">
    <property type="entry name" value="DNase I-like"/>
    <property type="match status" value="1"/>
</dbReference>
<dbReference type="AlphaFoldDB" id="A0A1X2IGF3"/>
<keyword evidence="1" id="KW-1133">Transmembrane helix</keyword>
<dbReference type="GO" id="GO:0003824">
    <property type="term" value="F:catalytic activity"/>
    <property type="evidence" value="ECO:0007669"/>
    <property type="project" value="InterPro"/>
</dbReference>
<keyword evidence="1" id="KW-0472">Membrane</keyword>
<dbReference type="InterPro" id="IPR005135">
    <property type="entry name" value="Endo/exonuclease/phosphatase"/>
</dbReference>